<name>A0A6C0D1T3_9ZZZZ</name>
<reference evidence="2" key="1">
    <citation type="journal article" date="2020" name="Nature">
        <title>Giant virus diversity and host interactions through global metagenomics.</title>
        <authorList>
            <person name="Schulz F."/>
            <person name="Roux S."/>
            <person name="Paez-Espino D."/>
            <person name="Jungbluth S."/>
            <person name="Walsh D.A."/>
            <person name="Denef V.J."/>
            <person name="McMahon K.D."/>
            <person name="Konstantinidis K.T."/>
            <person name="Eloe-Fadrosh E.A."/>
            <person name="Kyrpides N.C."/>
            <person name="Woyke T."/>
        </authorList>
    </citation>
    <scope>NUCLEOTIDE SEQUENCE</scope>
    <source>
        <strain evidence="2">GVMAG-M-3300023174-104</strain>
    </source>
</reference>
<feature type="transmembrane region" description="Helical" evidence="1">
    <location>
        <begin position="102"/>
        <end position="123"/>
    </location>
</feature>
<evidence type="ECO:0000313" key="2">
    <source>
        <dbReference type="EMBL" id="QHT10200.1"/>
    </source>
</evidence>
<dbReference type="AlphaFoldDB" id="A0A6C0D1T3"/>
<sequence>MCFNAKTSITIFILSFGFFFYLVFRGVSSKKNNKDNDEYKCDIYAGIMTLLIGSMQLVEFFLWKNQICNKFNHSLSITLFILLYLQPILRTITASILFQSKILSTVSSLLVISCSIFTIIMMYNLNNFQQRKLCSLSACSSGCRLRWAPLDDRSISMTLFWIFYFLIYSLDDLRDFQLGLVSNYPLRYAILPITLLMAVLYTILFSPKNVFGSVWCFLAIVYGPIAILRV</sequence>
<accession>A0A6C0D1T3</accession>
<feature type="transmembrane region" description="Helical" evidence="1">
    <location>
        <begin position="185"/>
        <end position="203"/>
    </location>
</feature>
<evidence type="ECO:0000256" key="1">
    <source>
        <dbReference type="SAM" id="Phobius"/>
    </source>
</evidence>
<feature type="transmembrane region" description="Helical" evidence="1">
    <location>
        <begin position="154"/>
        <end position="170"/>
    </location>
</feature>
<keyword evidence="1" id="KW-1133">Transmembrane helix</keyword>
<feature type="transmembrane region" description="Helical" evidence="1">
    <location>
        <begin position="75"/>
        <end position="96"/>
    </location>
</feature>
<proteinExistence type="predicted"/>
<feature type="transmembrane region" description="Helical" evidence="1">
    <location>
        <begin position="7"/>
        <end position="24"/>
    </location>
</feature>
<keyword evidence="1" id="KW-0812">Transmembrane</keyword>
<protein>
    <submittedName>
        <fullName evidence="2">Uncharacterized protein</fullName>
    </submittedName>
</protein>
<feature type="transmembrane region" description="Helical" evidence="1">
    <location>
        <begin position="44"/>
        <end position="63"/>
    </location>
</feature>
<keyword evidence="1" id="KW-0472">Membrane</keyword>
<feature type="transmembrane region" description="Helical" evidence="1">
    <location>
        <begin position="210"/>
        <end position="228"/>
    </location>
</feature>
<dbReference type="EMBL" id="MN739518">
    <property type="protein sequence ID" value="QHT10200.1"/>
    <property type="molecule type" value="Genomic_DNA"/>
</dbReference>
<organism evidence="2">
    <name type="scientific">viral metagenome</name>
    <dbReference type="NCBI Taxonomy" id="1070528"/>
    <lineage>
        <taxon>unclassified sequences</taxon>
        <taxon>metagenomes</taxon>
        <taxon>organismal metagenomes</taxon>
    </lineage>
</organism>